<gene>
    <name evidence="2" type="ORF">EDD29_6215</name>
</gene>
<evidence type="ECO:0000256" key="1">
    <source>
        <dbReference type="SAM" id="Phobius"/>
    </source>
</evidence>
<proteinExistence type="predicted"/>
<keyword evidence="1" id="KW-1133">Transmembrane helix</keyword>
<dbReference type="RefSeq" id="WP_123667772.1">
    <property type="nucleotide sequence ID" value="NZ_RJKE01000001.1"/>
</dbReference>
<feature type="transmembrane region" description="Helical" evidence="1">
    <location>
        <begin position="59"/>
        <end position="80"/>
    </location>
</feature>
<reference evidence="2 3" key="1">
    <citation type="submission" date="2018-11" db="EMBL/GenBank/DDBJ databases">
        <title>Sequencing the genomes of 1000 actinobacteria strains.</title>
        <authorList>
            <person name="Klenk H.-P."/>
        </authorList>
    </citation>
    <scope>NUCLEOTIDE SEQUENCE [LARGE SCALE GENOMIC DNA]</scope>
    <source>
        <strain evidence="2 3">DSM 44254</strain>
    </source>
</reference>
<dbReference type="OrthoDB" id="3479981at2"/>
<dbReference type="AlphaFoldDB" id="A0A3N1D4S6"/>
<keyword evidence="1" id="KW-0472">Membrane</keyword>
<protein>
    <submittedName>
        <fullName evidence="2">Uncharacterized protein</fullName>
    </submittedName>
</protein>
<comment type="caution">
    <text evidence="2">The sequence shown here is derived from an EMBL/GenBank/DDBJ whole genome shotgun (WGS) entry which is preliminary data.</text>
</comment>
<dbReference type="Proteomes" id="UP000272400">
    <property type="component" value="Unassembled WGS sequence"/>
</dbReference>
<keyword evidence="1" id="KW-0812">Transmembrane</keyword>
<keyword evidence="3" id="KW-1185">Reference proteome</keyword>
<name>A0A3N1D4S6_9ACTN</name>
<feature type="transmembrane region" description="Helical" evidence="1">
    <location>
        <begin position="118"/>
        <end position="140"/>
    </location>
</feature>
<sequence length="197" mass="20897">MSLDRYRWDQKAQQLRFQQLEVVRRQAESWRTGLAGVTALLGAVLVVKGREGFADLADPFRWIVAALLAAGLALLVAATLRALSAASGSPSGEILLTGEDLESWTGREVMRVRRGLRFALGATVAGIILVAGAVGVTWFAPSAKPAGTLLEVRAGSALHCGRLVRAGDGVIVVEIGRTLRVLPLDAVTAMETVEKCP</sequence>
<feature type="transmembrane region" description="Helical" evidence="1">
    <location>
        <begin position="29"/>
        <end position="47"/>
    </location>
</feature>
<organism evidence="2 3">
    <name type="scientific">Actinocorallia herbida</name>
    <dbReference type="NCBI Taxonomy" id="58109"/>
    <lineage>
        <taxon>Bacteria</taxon>
        <taxon>Bacillati</taxon>
        <taxon>Actinomycetota</taxon>
        <taxon>Actinomycetes</taxon>
        <taxon>Streptosporangiales</taxon>
        <taxon>Thermomonosporaceae</taxon>
        <taxon>Actinocorallia</taxon>
    </lineage>
</organism>
<evidence type="ECO:0000313" key="2">
    <source>
        <dbReference type="EMBL" id="ROO88544.1"/>
    </source>
</evidence>
<evidence type="ECO:0000313" key="3">
    <source>
        <dbReference type="Proteomes" id="UP000272400"/>
    </source>
</evidence>
<accession>A0A3N1D4S6</accession>
<dbReference type="EMBL" id="RJKE01000001">
    <property type="protein sequence ID" value="ROO88544.1"/>
    <property type="molecule type" value="Genomic_DNA"/>
</dbReference>